<dbReference type="Pfam" id="PF08349">
    <property type="entry name" value="DUF1722"/>
    <property type="match status" value="1"/>
</dbReference>
<name>A0ABS0W221_9GAMM</name>
<dbReference type="EMBL" id="JAEKCB010000001">
    <property type="protein sequence ID" value="MBJ2116211.1"/>
    <property type="molecule type" value="Genomic_DNA"/>
</dbReference>
<feature type="domain" description="DUF1722" evidence="1">
    <location>
        <begin position="214"/>
        <end position="331"/>
    </location>
</feature>
<proteinExistence type="predicted"/>
<sequence length="340" mass="39679">MNVSYEVVRMLNSVTDIHKNKFVSKKIIVGISTCLLGNNVRFDGGHKCFHLAVDELSNYFEYQSACPEMAIGLPTPRPALRLVKSNSGEIALKFSNGSEGDLTEKMNRYSVEYLEKFNQFSGYIVCAKSPSCGLERVRVYDPIGNGNRKAGTGIFTENLKKKMPWLPVEEDGRLNDPHIRENFVIRVFALDELNELRMNAFTRQSLIDFHTRYKLLLLAHSQPLYRELGRFVANNKEWHSLEAFFDEYRNRFMTLLQHQATRRNHTNVLMHVQGYFKRYLTPNQRQALSQLILEYRQGIQPLLAPLTLINYYLSEYPDNYLSKQRYFHPYPQSLRLRYGL</sequence>
<dbReference type="Proteomes" id="UP000619976">
    <property type="component" value="Unassembled WGS sequence"/>
</dbReference>
<protein>
    <submittedName>
        <fullName evidence="2">DUF523 and DUF1722 domain-containing protein</fullName>
    </submittedName>
</protein>
<dbReference type="InterPro" id="IPR017087">
    <property type="entry name" value="UCP037004"/>
</dbReference>
<dbReference type="PIRSF" id="PIRSF037004">
    <property type="entry name" value="UCP037004"/>
    <property type="match status" value="1"/>
</dbReference>
<reference evidence="2 3" key="1">
    <citation type="submission" date="2020-12" db="EMBL/GenBank/DDBJ databases">
        <title>Enhanced detection system for hospital associated transmission using whole genome sequencing surveillance.</title>
        <authorList>
            <person name="Harrison L.H."/>
            <person name="Van Tyne D."/>
            <person name="Marsh J.W."/>
            <person name="Griffith M.P."/>
            <person name="Snyder D.J."/>
            <person name="Cooper V.S."/>
            <person name="Mustapha M."/>
        </authorList>
    </citation>
    <scope>NUCLEOTIDE SEQUENCE [LARGE SCALE GENOMIC DNA]</scope>
    <source>
        <strain evidence="2 3">PR00195</strain>
    </source>
</reference>
<dbReference type="InterPro" id="IPR013560">
    <property type="entry name" value="DUF1722"/>
</dbReference>
<dbReference type="InterPro" id="IPR007553">
    <property type="entry name" value="2-thiour_desulf"/>
</dbReference>
<comment type="caution">
    <text evidence="2">The sequence shown here is derived from an EMBL/GenBank/DDBJ whole genome shotgun (WGS) entry which is preliminary data.</text>
</comment>
<accession>A0ABS0W221</accession>
<evidence type="ECO:0000259" key="1">
    <source>
        <dbReference type="Pfam" id="PF08349"/>
    </source>
</evidence>
<dbReference type="PANTHER" id="PTHR30087">
    <property type="entry name" value="INNER MEMBRANE PROTEIN"/>
    <property type="match status" value="1"/>
</dbReference>
<organism evidence="2 3">
    <name type="scientific">Proteus penneri</name>
    <dbReference type="NCBI Taxonomy" id="102862"/>
    <lineage>
        <taxon>Bacteria</taxon>
        <taxon>Pseudomonadati</taxon>
        <taxon>Pseudomonadota</taxon>
        <taxon>Gammaproteobacteria</taxon>
        <taxon>Enterobacterales</taxon>
        <taxon>Morganellaceae</taxon>
        <taxon>Proteus</taxon>
    </lineage>
</organism>
<evidence type="ECO:0000313" key="3">
    <source>
        <dbReference type="Proteomes" id="UP000619976"/>
    </source>
</evidence>
<keyword evidence="3" id="KW-1185">Reference proteome</keyword>
<gene>
    <name evidence="2" type="ORF">JFQ69_00805</name>
</gene>
<evidence type="ECO:0000313" key="2">
    <source>
        <dbReference type="EMBL" id="MBJ2116211.1"/>
    </source>
</evidence>
<dbReference type="PANTHER" id="PTHR30087:SF0">
    <property type="entry name" value="INNER MEMBRANE PROTEIN"/>
    <property type="match status" value="1"/>
</dbReference>
<dbReference type="Pfam" id="PF04463">
    <property type="entry name" value="2-thiour_desulf"/>
    <property type="match status" value="1"/>
</dbReference>